<dbReference type="GO" id="GO:0008270">
    <property type="term" value="F:zinc ion binding"/>
    <property type="evidence" value="ECO:0007669"/>
    <property type="project" value="UniProtKB-KW"/>
</dbReference>
<dbReference type="PROSITE" id="PS50158">
    <property type="entry name" value="ZF_CCHC"/>
    <property type="match status" value="1"/>
</dbReference>
<comment type="caution">
    <text evidence="4">The sequence shown here is derived from an EMBL/GenBank/DDBJ whole genome shotgun (WGS) entry which is preliminary data.</text>
</comment>
<dbReference type="Proteomes" id="UP000821853">
    <property type="component" value="Chromosome 10"/>
</dbReference>
<organism evidence="4 5">
    <name type="scientific">Haemaphysalis longicornis</name>
    <name type="common">Bush tick</name>
    <dbReference type="NCBI Taxonomy" id="44386"/>
    <lineage>
        <taxon>Eukaryota</taxon>
        <taxon>Metazoa</taxon>
        <taxon>Ecdysozoa</taxon>
        <taxon>Arthropoda</taxon>
        <taxon>Chelicerata</taxon>
        <taxon>Arachnida</taxon>
        <taxon>Acari</taxon>
        <taxon>Parasitiformes</taxon>
        <taxon>Ixodida</taxon>
        <taxon>Ixodoidea</taxon>
        <taxon>Ixodidae</taxon>
        <taxon>Haemaphysalinae</taxon>
        <taxon>Haemaphysalis</taxon>
    </lineage>
</organism>
<feature type="region of interest" description="Disordered" evidence="2">
    <location>
        <begin position="1"/>
        <end position="38"/>
    </location>
</feature>
<dbReference type="OMA" id="QEITKDC"/>
<feature type="compositionally biased region" description="Basic and acidic residues" evidence="2">
    <location>
        <begin position="282"/>
        <end position="292"/>
    </location>
</feature>
<dbReference type="VEuPathDB" id="VectorBase:HLOH_040974"/>
<sequence>MEGDGSSREEGARSSNRSPAPPSVPDAATGYRTLLPTLPTGKLSENSVFLHGDPSARPYRIDDIAAALSATTDLTKITALGPFQFNHVWMVTFQTAEDMKSLASKGEIEAKGKRCLVIDPNNQEKAVKLHWVPTTVPNELLVRHLERFGEVKSISFEKWRRPGMGHMGSTTRIVQIAPRNVNSLDALPHQVKMYGNMVLIEVPGRPAMCLRCQQLGHMRRQCTTPWCRACRGFGHDSSACEQSYAARARGMRTTQPLNDFMDIEEIQETMTSQPFSQSEVTRAAEKNERDEAPANASAPGEVTTTNSSSTERVSAEERDAAVDPVDSDAAAAPCPLQKTTPEIDGVLQTQSTFLPPPLCISGALGTASAEPPTEGKEEQLFDGPERSDENAAPPSGASKTAERNNNKEEASNEDENVNGKEGTAGQHESVQSHAEPPGPQRGRRTLRRQAGQKDGAIPSVNSGGGRA</sequence>
<dbReference type="InterPro" id="IPR001878">
    <property type="entry name" value="Znf_CCHC"/>
</dbReference>
<feature type="region of interest" description="Disordered" evidence="2">
    <location>
        <begin position="362"/>
        <end position="467"/>
    </location>
</feature>
<keyword evidence="1" id="KW-0479">Metal-binding</keyword>
<evidence type="ECO:0000256" key="2">
    <source>
        <dbReference type="SAM" id="MobiDB-lite"/>
    </source>
</evidence>
<dbReference type="GO" id="GO:0002218">
    <property type="term" value="P:activation of innate immune response"/>
    <property type="evidence" value="ECO:0007669"/>
    <property type="project" value="InterPro"/>
</dbReference>
<feature type="domain" description="CCHC-type" evidence="3">
    <location>
        <begin position="209"/>
        <end position="222"/>
    </location>
</feature>
<feature type="compositionally biased region" description="Basic and acidic residues" evidence="2">
    <location>
        <begin position="1"/>
        <end position="12"/>
    </location>
</feature>
<feature type="compositionally biased region" description="Polar residues" evidence="2">
    <location>
        <begin position="269"/>
        <end position="280"/>
    </location>
</feature>
<proteinExistence type="predicted"/>
<dbReference type="SMART" id="SM00343">
    <property type="entry name" value="ZnF_C2HC"/>
    <property type="match status" value="2"/>
</dbReference>
<keyword evidence="5" id="KW-1185">Reference proteome</keyword>
<dbReference type="InterPro" id="IPR042509">
    <property type="entry name" value="ZCCHC3"/>
</dbReference>
<protein>
    <recommendedName>
        <fullName evidence="3">CCHC-type domain-containing protein</fullName>
    </recommendedName>
</protein>
<keyword evidence="1" id="KW-0863">Zinc-finger</keyword>
<dbReference type="PANTHER" id="PTHR22639">
    <property type="entry name" value="GAG-RELATED PROTEIN"/>
    <property type="match status" value="1"/>
</dbReference>
<feature type="compositionally biased region" description="Basic and acidic residues" evidence="2">
    <location>
        <begin position="373"/>
        <end position="389"/>
    </location>
</feature>
<dbReference type="InterPro" id="IPR036875">
    <property type="entry name" value="Znf_CCHC_sf"/>
</dbReference>
<evidence type="ECO:0000313" key="4">
    <source>
        <dbReference type="EMBL" id="KAH9364240.1"/>
    </source>
</evidence>
<evidence type="ECO:0000313" key="5">
    <source>
        <dbReference type="Proteomes" id="UP000821853"/>
    </source>
</evidence>
<dbReference type="OrthoDB" id="6494660at2759"/>
<gene>
    <name evidence="4" type="ORF">HPB48_007315</name>
</gene>
<feature type="region of interest" description="Disordered" evidence="2">
    <location>
        <begin position="269"/>
        <end position="337"/>
    </location>
</feature>
<dbReference type="SUPFAM" id="SSF57756">
    <property type="entry name" value="Retrovirus zinc finger-like domains"/>
    <property type="match status" value="1"/>
</dbReference>
<dbReference type="AlphaFoldDB" id="A0A9J6FP74"/>
<evidence type="ECO:0000256" key="1">
    <source>
        <dbReference type="PROSITE-ProRule" id="PRU00047"/>
    </source>
</evidence>
<evidence type="ECO:0000259" key="3">
    <source>
        <dbReference type="PROSITE" id="PS50158"/>
    </source>
</evidence>
<dbReference type="EMBL" id="JABSTR010000002">
    <property type="protein sequence ID" value="KAH9364240.1"/>
    <property type="molecule type" value="Genomic_DNA"/>
</dbReference>
<dbReference type="GO" id="GO:0003723">
    <property type="term" value="F:RNA binding"/>
    <property type="evidence" value="ECO:0007669"/>
    <property type="project" value="InterPro"/>
</dbReference>
<reference evidence="4 5" key="1">
    <citation type="journal article" date="2020" name="Cell">
        <title>Large-Scale Comparative Analyses of Tick Genomes Elucidate Their Genetic Diversity and Vector Capacities.</title>
        <authorList>
            <consortium name="Tick Genome and Microbiome Consortium (TIGMIC)"/>
            <person name="Jia N."/>
            <person name="Wang J."/>
            <person name="Shi W."/>
            <person name="Du L."/>
            <person name="Sun Y."/>
            <person name="Zhan W."/>
            <person name="Jiang J.F."/>
            <person name="Wang Q."/>
            <person name="Zhang B."/>
            <person name="Ji P."/>
            <person name="Bell-Sakyi L."/>
            <person name="Cui X.M."/>
            <person name="Yuan T.T."/>
            <person name="Jiang B.G."/>
            <person name="Yang W.F."/>
            <person name="Lam T.T."/>
            <person name="Chang Q.C."/>
            <person name="Ding S.J."/>
            <person name="Wang X.J."/>
            <person name="Zhu J.G."/>
            <person name="Ruan X.D."/>
            <person name="Zhao L."/>
            <person name="Wei J.T."/>
            <person name="Ye R.Z."/>
            <person name="Que T.C."/>
            <person name="Du C.H."/>
            <person name="Zhou Y.H."/>
            <person name="Cheng J.X."/>
            <person name="Dai P.F."/>
            <person name="Guo W.B."/>
            <person name="Han X.H."/>
            <person name="Huang E.J."/>
            <person name="Li L.F."/>
            <person name="Wei W."/>
            <person name="Gao Y.C."/>
            <person name="Liu J.Z."/>
            <person name="Shao H.Z."/>
            <person name="Wang X."/>
            <person name="Wang C.C."/>
            <person name="Yang T.C."/>
            <person name="Huo Q.B."/>
            <person name="Li W."/>
            <person name="Chen H.Y."/>
            <person name="Chen S.E."/>
            <person name="Zhou L.G."/>
            <person name="Ni X.B."/>
            <person name="Tian J.H."/>
            <person name="Sheng Y."/>
            <person name="Liu T."/>
            <person name="Pan Y.S."/>
            <person name="Xia L.Y."/>
            <person name="Li J."/>
            <person name="Zhao F."/>
            <person name="Cao W.C."/>
        </authorList>
    </citation>
    <scope>NUCLEOTIDE SEQUENCE [LARGE SCALE GENOMIC DNA]</scope>
    <source>
        <strain evidence="4">HaeL-2018</strain>
    </source>
</reference>
<dbReference type="GO" id="GO:0003690">
    <property type="term" value="F:double-stranded DNA binding"/>
    <property type="evidence" value="ECO:0007669"/>
    <property type="project" value="InterPro"/>
</dbReference>
<dbReference type="PANTHER" id="PTHR22639:SF3">
    <property type="entry name" value="ZINC FINGER CCHC DOMAIN-CONTAINING PROTEIN 3"/>
    <property type="match status" value="1"/>
</dbReference>
<feature type="compositionally biased region" description="Polar residues" evidence="2">
    <location>
        <begin position="302"/>
        <end position="312"/>
    </location>
</feature>
<feature type="compositionally biased region" description="Low complexity" evidence="2">
    <location>
        <begin position="322"/>
        <end position="333"/>
    </location>
</feature>
<accession>A0A9J6FP74</accession>
<feature type="compositionally biased region" description="Basic and acidic residues" evidence="2">
    <location>
        <begin position="400"/>
        <end position="410"/>
    </location>
</feature>
<keyword evidence="1" id="KW-0862">Zinc</keyword>
<name>A0A9J6FP74_HAELO</name>
<dbReference type="Gene3D" id="4.10.60.10">
    <property type="entry name" value="Zinc finger, CCHC-type"/>
    <property type="match status" value="1"/>
</dbReference>